<feature type="transmembrane region" description="Helical" evidence="6">
    <location>
        <begin position="253"/>
        <end position="275"/>
    </location>
</feature>
<evidence type="ECO:0000256" key="1">
    <source>
        <dbReference type="ARBA" id="ARBA00004141"/>
    </source>
</evidence>
<dbReference type="InterPro" id="IPR020846">
    <property type="entry name" value="MFS_dom"/>
</dbReference>
<keyword evidence="4 6" id="KW-0472">Membrane</keyword>
<dbReference type="Proteomes" id="UP001172155">
    <property type="component" value="Unassembled WGS sequence"/>
</dbReference>
<keyword evidence="9" id="KW-1185">Reference proteome</keyword>
<dbReference type="GO" id="GO:0022857">
    <property type="term" value="F:transmembrane transporter activity"/>
    <property type="evidence" value="ECO:0007669"/>
    <property type="project" value="InterPro"/>
</dbReference>
<accession>A0AA40KDH5</accession>
<dbReference type="CDD" id="cd17323">
    <property type="entry name" value="MFS_Tpo1_MDR_like"/>
    <property type="match status" value="1"/>
</dbReference>
<evidence type="ECO:0000256" key="3">
    <source>
        <dbReference type="ARBA" id="ARBA00022989"/>
    </source>
</evidence>
<evidence type="ECO:0000256" key="5">
    <source>
        <dbReference type="SAM" id="MobiDB-lite"/>
    </source>
</evidence>
<feature type="transmembrane region" description="Helical" evidence="6">
    <location>
        <begin position="519"/>
        <end position="540"/>
    </location>
</feature>
<dbReference type="PROSITE" id="PS50850">
    <property type="entry name" value="MFS"/>
    <property type="match status" value="1"/>
</dbReference>
<dbReference type="SUPFAM" id="SSF103473">
    <property type="entry name" value="MFS general substrate transporter"/>
    <property type="match status" value="1"/>
</dbReference>
<protein>
    <submittedName>
        <fullName evidence="8">Major facilitator superfamily domain-containing protein</fullName>
    </submittedName>
</protein>
<gene>
    <name evidence="8" type="ORF">B0T18DRAFT_339560</name>
</gene>
<dbReference type="PANTHER" id="PTHR23502:SF74">
    <property type="entry name" value="MAJOR FACILITATOR SUPERFAMILY (MFS) PROFILE DOMAIN-CONTAINING PROTEIN"/>
    <property type="match status" value="1"/>
</dbReference>
<feature type="transmembrane region" description="Helical" evidence="6">
    <location>
        <begin position="281"/>
        <end position="302"/>
    </location>
</feature>
<dbReference type="Pfam" id="PF07690">
    <property type="entry name" value="MFS_1"/>
    <property type="match status" value="1"/>
</dbReference>
<comment type="caution">
    <text evidence="8">The sequence shown here is derived from an EMBL/GenBank/DDBJ whole genome shotgun (WGS) entry which is preliminary data.</text>
</comment>
<feature type="transmembrane region" description="Helical" evidence="6">
    <location>
        <begin position="584"/>
        <end position="608"/>
    </location>
</feature>
<evidence type="ECO:0000259" key="7">
    <source>
        <dbReference type="PROSITE" id="PS50850"/>
    </source>
</evidence>
<sequence length="647" mass="69906">MRICTSPTAEVAPIQCHRSSSMKRLPRETRYTARRNITGATPLHKSSVPAGDVTMRAPERYRFTFMFFSFLIGNPFSEILRRLVKTASLHATQELRVTLATRSNISKMVHRDIHTSGDPMLETTHKCHEKTAPTVLVTEVPPSPSSSSCRSNDTETRPDPTIISFLPDDPENPHNWSSRKKSFIVLAGTLLCINSTMGSTLTSNMFPALRSAFSLPAQGPESVLAASVYLLGFMFGPLIFAPLSESHGRKSTLLVGFVLFTLSLLGAALAPSWALFLLCRFLTGTFGSPPISVVGGVIADVFCEEGPRGRVMMLWSGATVVGPVAAPILAGFMSPVGWRWTFWIALMVAALSFSSVVLLPETLATKILSVRAAKMNREAGSFKYATRGDLNRGSTWQFLKLTLSRPVRLLCTEMLLGLTCVYIGFIYAIFYMLVKIFPDIFQGIYGLSPGLSGVAFSVMGLGTCFGCIAALYYDTIAPRLSAKHPAKKPEYLRLPLACAAAPFFVVSLLWLGWTSRKDIHLMVPLAALLPYGFAYQMIFVAMINYLADSYEIYSASALAACGATRSIAGALIPLATDAMVDKLGVARACTVLAGVSAALGLVPVLFIVHGERIRAGSKFSAQIRAQRQVGGEGAVEGGVLGRSLSAV</sequence>
<evidence type="ECO:0000256" key="6">
    <source>
        <dbReference type="SAM" id="Phobius"/>
    </source>
</evidence>
<feature type="transmembrane region" description="Helical" evidence="6">
    <location>
        <begin position="314"/>
        <end position="334"/>
    </location>
</feature>
<dbReference type="AlphaFoldDB" id="A0AA40KDH5"/>
<feature type="transmembrane region" description="Helical" evidence="6">
    <location>
        <begin position="454"/>
        <end position="473"/>
    </location>
</feature>
<comment type="subcellular location">
    <subcellularLocation>
        <location evidence="1">Membrane</location>
        <topology evidence="1">Multi-pass membrane protein</topology>
    </subcellularLocation>
</comment>
<evidence type="ECO:0000313" key="9">
    <source>
        <dbReference type="Proteomes" id="UP001172155"/>
    </source>
</evidence>
<feature type="domain" description="Major facilitator superfamily (MFS) profile" evidence="7">
    <location>
        <begin position="184"/>
        <end position="612"/>
    </location>
</feature>
<name>A0AA40KDH5_9PEZI</name>
<reference evidence="8" key="1">
    <citation type="submission" date="2023-06" db="EMBL/GenBank/DDBJ databases">
        <title>Genome-scale phylogeny and comparative genomics of the fungal order Sordariales.</title>
        <authorList>
            <consortium name="Lawrence Berkeley National Laboratory"/>
            <person name="Hensen N."/>
            <person name="Bonometti L."/>
            <person name="Westerberg I."/>
            <person name="Brannstrom I.O."/>
            <person name="Guillou S."/>
            <person name="Cros-Aarteil S."/>
            <person name="Calhoun S."/>
            <person name="Haridas S."/>
            <person name="Kuo A."/>
            <person name="Mondo S."/>
            <person name="Pangilinan J."/>
            <person name="Riley R."/>
            <person name="LaButti K."/>
            <person name="Andreopoulos B."/>
            <person name="Lipzen A."/>
            <person name="Chen C."/>
            <person name="Yanf M."/>
            <person name="Daum C."/>
            <person name="Ng V."/>
            <person name="Clum A."/>
            <person name="Steindorff A."/>
            <person name="Ohm R."/>
            <person name="Martin F."/>
            <person name="Silar P."/>
            <person name="Natvig D."/>
            <person name="Lalanne C."/>
            <person name="Gautier V."/>
            <person name="Ament-velasquez S.L."/>
            <person name="Kruys A."/>
            <person name="Hutchinson M.I."/>
            <person name="Powell A.J."/>
            <person name="Barry K."/>
            <person name="Miller A.N."/>
            <person name="Grigoriev I.V."/>
            <person name="Debuchy R."/>
            <person name="Gladieux P."/>
            <person name="Thoren M.H."/>
            <person name="Johannesson H."/>
        </authorList>
    </citation>
    <scope>NUCLEOTIDE SEQUENCE</scope>
    <source>
        <strain evidence="8">SMH3187-1</strain>
    </source>
</reference>
<dbReference type="InterPro" id="IPR036259">
    <property type="entry name" value="MFS_trans_sf"/>
</dbReference>
<feature type="transmembrane region" description="Helical" evidence="6">
    <location>
        <begin position="414"/>
        <end position="434"/>
    </location>
</feature>
<evidence type="ECO:0000256" key="4">
    <source>
        <dbReference type="ARBA" id="ARBA00023136"/>
    </source>
</evidence>
<feature type="region of interest" description="Disordered" evidence="5">
    <location>
        <begin position="137"/>
        <end position="168"/>
    </location>
</feature>
<feature type="transmembrane region" description="Helical" evidence="6">
    <location>
        <begin position="340"/>
        <end position="359"/>
    </location>
</feature>
<feature type="transmembrane region" description="Helical" evidence="6">
    <location>
        <begin position="222"/>
        <end position="241"/>
    </location>
</feature>
<feature type="transmembrane region" description="Helical" evidence="6">
    <location>
        <begin position="494"/>
        <end position="513"/>
    </location>
</feature>
<evidence type="ECO:0000256" key="2">
    <source>
        <dbReference type="ARBA" id="ARBA00022692"/>
    </source>
</evidence>
<keyword evidence="2 6" id="KW-0812">Transmembrane</keyword>
<proteinExistence type="predicted"/>
<dbReference type="GO" id="GO:0005886">
    <property type="term" value="C:plasma membrane"/>
    <property type="evidence" value="ECO:0007669"/>
    <property type="project" value="TreeGrafter"/>
</dbReference>
<dbReference type="PANTHER" id="PTHR23502">
    <property type="entry name" value="MAJOR FACILITATOR SUPERFAMILY"/>
    <property type="match status" value="1"/>
</dbReference>
<dbReference type="Gene3D" id="1.20.1250.20">
    <property type="entry name" value="MFS general substrate transporter like domains"/>
    <property type="match status" value="1"/>
</dbReference>
<evidence type="ECO:0000313" key="8">
    <source>
        <dbReference type="EMBL" id="KAK0754875.1"/>
    </source>
</evidence>
<keyword evidence="3 6" id="KW-1133">Transmembrane helix</keyword>
<dbReference type="InterPro" id="IPR011701">
    <property type="entry name" value="MFS"/>
</dbReference>
<feature type="transmembrane region" description="Helical" evidence="6">
    <location>
        <begin position="183"/>
        <end position="202"/>
    </location>
</feature>
<organism evidence="8 9">
    <name type="scientific">Schizothecium vesticola</name>
    <dbReference type="NCBI Taxonomy" id="314040"/>
    <lineage>
        <taxon>Eukaryota</taxon>
        <taxon>Fungi</taxon>
        <taxon>Dikarya</taxon>
        <taxon>Ascomycota</taxon>
        <taxon>Pezizomycotina</taxon>
        <taxon>Sordariomycetes</taxon>
        <taxon>Sordariomycetidae</taxon>
        <taxon>Sordariales</taxon>
        <taxon>Schizotheciaceae</taxon>
        <taxon>Schizothecium</taxon>
    </lineage>
</organism>
<dbReference type="EMBL" id="JAUKUD010000001">
    <property type="protein sequence ID" value="KAK0754875.1"/>
    <property type="molecule type" value="Genomic_DNA"/>
</dbReference>
<feature type="transmembrane region" description="Helical" evidence="6">
    <location>
        <begin position="552"/>
        <end position="572"/>
    </location>
</feature>